<evidence type="ECO:0000313" key="9">
    <source>
        <dbReference type="Proteomes" id="UP001623600"/>
    </source>
</evidence>
<feature type="transmembrane region" description="Helical" evidence="7">
    <location>
        <begin position="383"/>
        <end position="400"/>
    </location>
</feature>
<dbReference type="PANTHER" id="PTHR11819:SF195">
    <property type="entry name" value="SODIUM_GLUCOSE COTRANSPORTER 4"/>
    <property type="match status" value="1"/>
</dbReference>
<dbReference type="EMBL" id="JBJIAB010000002">
    <property type="protein sequence ID" value="MFL0164044.1"/>
    <property type="molecule type" value="Genomic_DNA"/>
</dbReference>
<evidence type="ECO:0000256" key="7">
    <source>
        <dbReference type="SAM" id="Phobius"/>
    </source>
</evidence>
<dbReference type="PANTHER" id="PTHR11819">
    <property type="entry name" value="SOLUTE CARRIER FAMILY 5"/>
    <property type="match status" value="1"/>
</dbReference>
<keyword evidence="5 7" id="KW-0472">Membrane</keyword>
<dbReference type="Pfam" id="PF00474">
    <property type="entry name" value="SSF"/>
    <property type="match status" value="1"/>
</dbReference>
<feature type="transmembrane region" description="Helical" evidence="7">
    <location>
        <begin position="437"/>
        <end position="457"/>
    </location>
</feature>
<evidence type="ECO:0000256" key="4">
    <source>
        <dbReference type="ARBA" id="ARBA00022989"/>
    </source>
</evidence>
<keyword evidence="9" id="KW-1185">Reference proteome</keyword>
<dbReference type="InterPro" id="IPR018212">
    <property type="entry name" value="Na/solute_symporter_CS"/>
</dbReference>
<feature type="transmembrane region" description="Helical" evidence="7">
    <location>
        <begin position="35"/>
        <end position="56"/>
    </location>
</feature>
<keyword evidence="3 7" id="KW-0812">Transmembrane</keyword>
<feature type="transmembrane region" description="Helical" evidence="7">
    <location>
        <begin position="538"/>
        <end position="559"/>
    </location>
</feature>
<comment type="caution">
    <text evidence="8">The sequence shown here is derived from an EMBL/GenBank/DDBJ whole genome shotgun (WGS) entry which is preliminary data.</text>
</comment>
<dbReference type="RefSeq" id="WP_406760467.1">
    <property type="nucleotide sequence ID" value="NZ_JBJIAB010000002.1"/>
</dbReference>
<accession>A0ABW8RZP0</accession>
<reference evidence="8 9" key="1">
    <citation type="submission" date="2024-11" db="EMBL/GenBank/DDBJ databases">
        <authorList>
            <person name="Heng Y.C."/>
            <person name="Lim A.C.H."/>
            <person name="Lee J.K.Y."/>
            <person name="Kittelmann S."/>
        </authorList>
    </citation>
    <scope>NUCLEOTIDE SEQUENCE [LARGE SCALE GENOMIC DNA]</scope>
    <source>
        <strain evidence="8 9">WILCCON 0112</strain>
    </source>
</reference>
<evidence type="ECO:0000256" key="1">
    <source>
        <dbReference type="ARBA" id="ARBA00004141"/>
    </source>
</evidence>
<sequence length="588" mass="64629">MRWWSMLSFAFFTGLVAFISWRLTRKDDLSTNTGYFLGGRSLSGIVIAASLILTNLSAEQLVGTNGTAFASGLTSMSWEATSGLTLVFMALIFLPRYLKGGFTTVPEFLEERFDTGTRNLVTGLFLISLSFVTIPIVLYAGGIAINSLFNIPELLNISESQSLFIVIATIGVIGGIYAIFGGLKAIAVSDTINGIGLFIGGLMIPILGLRVLGNGNVLTGMDSLIVNIPDRMDAIGIGNKFSSVPFSTLFTGMILVNTFYWCTNQQIVQRAFGAKNLKEGQKGVLYAGFIKMFTPIILVLPGIIAFRLYGSEISKMDSAYSVLVSHVLPKPLVGFFGAVIFGAVLSAFDSALNSASTMFCLNIYKPIFNKNVDDKKLVKMGKIFGTIIGIFSIFVAPNIARAPEGLYIFMKSVMGFFNIPILVVVLMGFVTKKVPAIGAKISIFFFIICYALYKFVFHINIHYLHIYGILFVCCVLIMLISGLIAPRKVPYVQKDIGEVDLNSWKHAKPISFVAITTLIYIYIIFSPIGIIYHGSNYGMRLLIITFIYAIISITGFIVVKKKFNKSFINNGEVKIIEKTNNINYDRHN</sequence>
<evidence type="ECO:0000313" key="8">
    <source>
        <dbReference type="EMBL" id="MFL0164044.1"/>
    </source>
</evidence>
<evidence type="ECO:0000256" key="5">
    <source>
        <dbReference type="ARBA" id="ARBA00023136"/>
    </source>
</evidence>
<feature type="transmembrane region" description="Helical" evidence="7">
    <location>
        <begin position="6"/>
        <end position="23"/>
    </location>
</feature>
<name>A0ABW8RZP0_9CLOT</name>
<evidence type="ECO:0000256" key="6">
    <source>
        <dbReference type="RuleBase" id="RU362091"/>
    </source>
</evidence>
<protein>
    <submittedName>
        <fullName evidence="8">Solute:sodium symporter family transporter</fullName>
    </submittedName>
</protein>
<comment type="subcellular location">
    <subcellularLocation>
        <location evidence="1">Membrane</location>
        <topology evidence="1">Multi-pass membrane protein</topology>
    </subcellularLocation>
</comment>
<feature type="transmembrane region" description="Helical" evidence="7">
    <location>
        <begin position="510"/>
        <end position="532"/>
    </location>
</feature>
<feature type="transmembrane region" description="Helical" evidence="7">
    <location>
        <begin position="119"/>
        <end position="141"/>
    </location>
</feature>
<dbReference type="Proteomes" id="UP001623600">
    <property type="component" value="Unassembled WGS sequence"/>
</dbReference>
<evidence type="ECO:0000256" key="2">
    <source>
        <dbReference type="ARBA" id="ARBA00006434"/>
    </source>
</evidence>
<dbReference type="Gene3D" id="1.20.1730.10">
    <property type="entry name" value="Sodium/glucose cotransporter"/>
    <property type="match status" value="1"/>
</dbReference>
<feature type="transmembrane region" description="Helical" evidence="7">
    <location>
        <begin position="328"/>
        <end position="348"/>
    </location>
</feature>
<dbReference type="NCBIfam" id="TIGR00813">
    <property type="entry name" value="sss"/>
    <property type="match status" value="1"/>
</dbReference>
<keyword evidence="4 7" id="KW-1133">Transmembrane helix</keyword>
<feature type="transmembrane region" description="Helical" evidence="7">
    <location>
        <begin position="76"/>
        <end position="98"/>
    </location>
</feature>
<organism evidence="8 9">
    <name type="scientific">Candidatus Clostridium helianthi</name>
    <dbReference type="NCBI Taxonomy" id="3381660"/>
    <lineage>
        <taxon>Bacteria</taxon>
        <taxon>Bacillati</taxon>
        <taxon>Bacillota</taxon>
        <taxon>Clostridia</taxon>
        <taxon>Eubacteriales</taxon>
        <taxon>Clostridiaceae</taxon>
        <taxon>Clostridium</taxon>
    </lineage>
</organism>
<dbReference type="InterPro" id="IPR038377">
    <property type="entry name" value="Na/Glc_symporter_sf"/>
</dbReference>
<feature type="transmembrane region" description="Helical" evidence="7">
    <location>
        <begin position="463"/>
        <end position="485"/>
    </location>
</feature>
<evidence type="ECO:0000256" key="3">
    <source>
        <dbReference type="ARBA" id="ARBA00022692"/>
    </source>
</evidence>
<proteinExistence type="inferred from homology"/>
<dbReference type="CDD" id="cd10328">
    <property type="entry name" value="SLC5sbd_YidK"/>
    <property type="match status" value="1"/>
</dbReference>
<feature type="transmembrane region" description="Helical" evidence="7">
    <location>
        <begin position="406"/>
        <end position="430"/>
    </location>
</feature>
<dbReference type="NCBIfam" id="NF007790">
    <property type="entry name" value="PRK10484.1"/>
    <property type="match status" value="1"/>
</dbReference>
<comment type="similarity">
    <text evidence="2 6">Belongs to the sodium:solute symporter (SSF) (TC 2.A.21) family.</text>
</comment>
<dbReference type="PROSITE" id="PS00456">
    <property type="entry name" value="NA_SOLUT_SYMP_1"/>
    <property type="match status" value="1"/>
</dbReference>
<feature type="transmembrane region" description="Helical" evidence="7">
    <location>
        <begin position="284"/>
        <end position="308"/>
    </location>
</feature>
<dbReference type="InterPro" id="IPR001734">
    <property type="entry name" value="Na/solute_symporter"/>
</dbReference>
<gene>
    <name evidence="8" type="ORF">ACJDTP_03045</name>
</gene>
<dbReference type="PROSITE" id="PS50283">
    <property type="entry name" value="NA_SOLUT_SYMP_3"/>
    <property type="match status" value="1"/>
</dbReference>
<feature type="transmembrane region" description="Helical" evidence="7">
    <location>
        <begin position="161"/>
        <end position="180"/>
    </location>
</feature>
<feature type="transmembrane region" description="Helical" evidence="7">
    <location>
        <begin position="192"/>
        <end position="212"/>
    </location>
</feature>
<feature type="transmembrane region" description="Helical" evidence="7">
    <location>
        <begin position="244"/>
        <end position="263"/>
    </location>
</feature>